<dbReference type="Gene3D" id="3.40.50.2300">
    <property type="match status" value="1"/>
</dbReference>
<dbReference type="Pfam" id="PF00072">
    <property type="entry name" value="Response_reg"/>
    <property type="match status" value="1"/>
</dbReference>
<keyword evidence="4" id="KW-1185">Reference proteome</keyword>
<dbReference type="PROSITE" id="PS50110">
    <property type="entry name" value="RESPONSE_REGULATORY"/>
    <property type="match status" value="1"/>
</dbReference>
<dbReference type="PANTHER" id="PTHR44520">
    <property type="entry name" value="RESPONSE REGULATOR RCP1-RELATED"/>
    <property type="match status" value="1"/>
</dbReference>
<feature type="modified residue" description="4-aspartylphosphate" evidence="1">
    <location>
        <position position="64"/>
    </location>
</feature>
<evidence type="ECO:0000313" key="4">
    <source>
        <dbReference type="Proteomes" id="UP000192266"/>
    </source>
</evidence>
<evidence type="ECO:0000256" key="1">
    <source>
        <dbReference type="PROSITE-ProRule" id="PRU00169"/>
    </source>
</evidence>
<evidence type="ECO:0000259" key="2">
    <source>
        <dbReference type="PROSITE" id="PS50110"/>
    </source>
</evidence>
<dbReference type="EMBL" id="FWWW01000076">
    <property type="protein sequence ID" value="SMB97763.1"/>
    <property type="molecule type" value="Genomic_DNA"/>
</dbReference>
<dbReference type="AlphaFoldDB" id="A0A1W1VWX9"/>
<reference evidence="3 4" key="1">
    <citation type="submission" date="2017-04" db="EMBL/GenBank/DDBJ databases">
        <authorList>
            <person name="Afonso C.L."/>
            <person name="Miller P.J."/>
            <person name="Scott M.A."/>
            <person name="Spackman E."/>
            <person name="Goraichik I."/>
            <person name="Dimitrov K.M."/>
            <person name="Suarez D.L."/>
            <person name="Swayne D.E."/>
        </authorList>
    </citation>
    <scope>NUCLEOTIDE SEQUENCE [LARGE SCALE GENOMIC DNA]</scope>
    <source>
        <strain evidence="3 4">DSM 11622</strain>
    </source>
</reference>
<gene>
    <name evidence="3" type="ORF">SAMN00120144_1608</name>
</gene>
<dbReference type="SMART" id="SM00448">
    <property type="entry name" value="REC"/>
    <property type="match status" value="1"/>
</dbReference>
<dbReference type="PANTHER" id="PTHR44520:SF2">
    <property type="entry name" value="RESPONSE REGULATOR RCP1"/>
    <property type="match status" value="1"/>
</dbReference>
<protein>
    <submittedName>
        <fullName evidence="3">Response regulator receiver and SARP domain protein</fullName>
    </submittedName>
</protein>
<dbReference type="RefSeq" id="WP_084446597.1">
    <property type="nucleotide sequence ID" value="NZ_FWWW01000076.1"/>
</dbReference>
<accession>A0A1W1VWX9</accession>
<dbReference type="OrthoDB" id="1524091at2"/>
<dbReference type="GO" id="GO:0000160">
    <property type="term" value="P:phosphorelay signal transduction system"/>
    <property type="evidence" value="ECO:0007669"/>
    <property type="project" value="InterPro"/>
</dbReference>
<keyword evidence="1" id="KW-0597">Phosphoprotein</keyword>
<dbReference type="InterPro" id="IPR011006">
    <property type="entry name" value="CheY-like_superfamily"/>
</dbReference>
<sequence length="139" mass="15420">MQKLPSVLLVDDDSTTNFLHQLLLNRLGVAEQLVVAENGVEALATLTQTCTATSTNCPVLILLDVNMPIMNGIEFLEAYQHLPLPQKQAIVIVMLTTSLNARDLDRVQELPIAGVVNKPLTREKVNTILQVHFQRELPQ</sequence>
<organism evidence="3 4">
    <name type="scientific">Hymenobacter roseosalivarius DSM 11622</name>
    <dbReference type="NCBI Taxonomy" id="645990"/>
    <lineage>
        <taxon>Bacteria</taxon>
        <taxon>Pseudomonadati</taxon>
        <taxon>Bacteroidota</taxon>
        <taxon>Cytophagia</taxon>
        <taxon>Cytophagales</taxon>
        <taxon>Hymenobacteraceae</taxon>
        <taxon>Hymenobacter</taxon>
    </lineage>
</organism>
<dbReference type="InterPro" id="IPR052893">
    <property type="entry name" value="TCS_response_regulator"/>
</dbReference>
<name>A0A1W1VWX9_9BACT</name>
<feature type="domain" description="Response regulatory" evidence="2">
    <location>
        <begin position="6"/>
        <end position="133"/>
    </location>
</feature>
<dbReference type="InterPro" id="IPR001789">
    <property type="entry name" value="Sig_transdc_resp-reg_receiver"/>
</dbReference>
<proteinExistence type="predicted"/>
<dbReference type="STRING" id="645990.SAMN00120144_1608"/>
<dbReference type="Proteomes" id="UP000192266">
    <property type="component" value="Unassembled WGS sequence"/>
</dbReference>
<dbReference type="SUPFAM" id="SSF52172">
    <property type="entry name" value="CheY-like"/>
    <property type="match status" value="1"/>
</dbReference>
<evidence type="ECO:0000313" key="3">
    <source>
        <dbReference type="EMBL" id="SMB97763.1"/>
    </source>
</evidence>